<dbReference type="SMART" id="SM00860">
    <property type="entry name" value="SMI1_KNR4"/>
    <property type="match status" value="1"/>
</dbReference>
<dbReference type="InterPro" id="IPR037883">
    <property type="entry name" value="Knr4/Smi1-like_sf"/>
</dbReference>
<feature type="domain" description="Knr4/Smi1-like" evidence="1">
    <location>
        <begin position="37"/>
        <end position="144"/>
    </location>
</feature>
<sequence length="168" mass="19319">MVEKLCMTKEKNPMKNIHEIMSLLENDSFWELCNTHSADPELLRKFTDKYDLPEDYLDLLNITDGFKLFHAGDYTMNDMAWTLEVAEKYHDGWCENVLEIGYFMDNVLLIDLNKTHTDQYLFVGPSCVTDGFVCVGTVTDFLNGLIENHGDVPHWMACGTGPYDFGEK</sequence>
<evidence type="ECO:0000313" key="3">
    <source>
        <dbReference type="Proteomes" id="UP000196710"/>
    </source>
</evidence>
<organism evidence="2 3">
    <name type="scientific">Acutalibacter muris</name>
    <dbReference type="NCBI Taxonomy" id="1796620"/>
    <lineage>
        <taxon>Bacteria</taxon>
        <taxon>Bacillati</taxon>
        <taxon>Bacillota</taxon>
        <taxon>Clostridia</taxon>
        <taxon>Eubacteriales</taxon>
        <taxon>Acutalibacteraceae</taxon>
        <taxon>Acutalibacter</taxon>
    </lineage>
</organism>
<dbReference type="Proteomes" id="UP000196710">
    <property type="component" value="Chromosome"/>
</dbReference>
<dbReference type="EMBL" id="CP021422">
    <property type="protein sequence ID" value="ASB42506.1"/>
    <property type="molecule type" value="Genomic_DNA"/>
</dbReference>
<gene>
    <name evidence="2" type="ORF">ADH66_18740</name>
</gene>
<reference evidence="3" key="1">
    <citation type="submission" date="2017-05" db="EMBL/GenBank/DDBJ databases">
        <title>Improved OligoMM genomes.</title>
        <authorList>
            <person name="Garzetti D."/>
        </authorList>
    </citation>
    <scope>NUCLEOTIDE SEQUENCE [LARGE SCALE GENOMIC DNA]</scope>
    <source>
        <strain evidence="3">KB18</strain>
    </source>
</reference>
<keyword evidence="3" id="KW-1185">Reference proteome</keyword>
<evidence type="ECO:0000259" key="1">
    <source>
        <dbReference type="SMART" id="SM00860"/>
    </source>
</evidence>
<dbReference type="InterPro" id="IPR018958">
    <property type="entry name" value="Knr4/Smi1-like_dom"/>
</dbReference>
<name>A0ABM6LA74_9FIRM</name>
<proteinExistence type="predicted"/>
<accession>A0ABM6LA74</accession>
<dbReference type="SUPFAM" id="SSF160631">
    <property type="entry name" value="SMI1/KNR4-like"/>
    <property type="match status" value="1"/>
</dbReference>
<evidence type="ECO:0000313" key="2">
    <source>
        <dbReference type="EMBL" id="ASB42506.1"/>
    </source>
</evidence>
<protein>
    <recommendedName>
        <fullName evidence="1">Knr4/Smi1-like domain-containing protein</fullName>
    </recommendedName>
</protein>